<sequence length="195" mass="22872">MSSVKFYQELTLLPDAEISENHIWSKLYQQLHLALATQMEDGSKGNIGVSFPQYEDGRKVRLGSKLRIFAESEDELKALAIRKWLQRYEDYIHMTSIRPVPKRVNGYAVYRRYHPEASSMQKARRYAKRHNVSYDEALKLFPQECRDKKVPFVQMHSETNQQKYRLCIERIVQDSDQDVGFGSYGLDNQSTVPEF</sequence>
<dbReference type="NCBIfam" id="TIGR02563">
    <property type="entry name" value="cas_Csy4"/>
    <property type="match status" value="1"/>
</dbReference>
<proteinExistence type="predicted"/>
<dbReference type="GO" id="GO:0004519">
    <property type="term" value="F:endonuclease activity"/>
    <property type="evidence" value="ECO:0007669"/>
    <property type="project" value="UniProtKB-KW"/>
</dbReference>
<keyword evidence="1" id="KW-0255">Endonuclease</keyword>
<organism evidence="1 2">
    <name type="scientific">Selenomonas ruminantium</name>
    <dbReference type="NCBI Taxonomy" id="971"/>
    <lineage>
        <taxon>Bacteria</taxon>
        <taxon>Bacillati</taxon>
        <taxon>Bacillota</taxon>
        <taxon>Negativicutes</taxon>
        <taxon>Selenomonadales</taxon>
        <taxon>Selenomonadaceae</taxon>
        <taxon>Selenomonas</taxon>
    </lineage>
</organism>
<dbReference type="Gene3D" id="3.30.70.2540">
    <property type="entry name" value="CRISPR-associated endoribonuclease Cas6/Csy4"/>
    <property type="match status" value="1"/>
</dbReference>
<dbReference type="EMBL" id="FNJQ01000016">
    <property type="protein sequence ID" value="SDP38720.1"/>
    <property type="molecule type" value="Genomic_DNA"/>
</dbReference>
<keyword evidence="1" id="KW-0540">Nuclease</keyword>
<dbReference type="Proteomes" id="UP000182412">
    <property type="component" value="Unassembled WGS sequence"/>
</dbReference>
<dbReference type="CDD" id="cd09739">
    <property type="entry name" value="Cas6_I-F"/>
    <property type="match status" value="1"/>
</dbReference>
<reference evidence="1 2" key="1">
    <citation type="submission" date="2016-10" db="EMBL/GenBank/DDBJ databases">
        <authorList>
            <person name="de Groot N.N."/>
        </authorList>
    </citation>
    <scope>NUCLEOTIDE SEQUENCE [LARGE SCALE GENOMIC DNA]</scope>
    <source>
        <strain evidence="1 2">S137</strain>
    </source>
</reference>
<dbReference type="AlphaFoldDB" id="A0A1H0SAF0"/>
<evidence type="ECO:0000313" key="2">
    <source>
        <dbReference type="Proteomes" id="UP000182412"/>
    </source>
</evidence>
<accession>A0A1H0SAF0</accession>
<dbReference type="InterPro" id="IPR042564">
    <property type="entry name" value="CRISPR-Cas6/Csy4_sf"/>
</dbReference>
<name>A0A1H0SAF0_SELRU</name>
<dbReference type="Pfam" id="PF09618">
    <property type="entry name" value="Cas_Csy4"/>
    <property type="match status" value="1"/>
</dbReference>
<dbReference type="GO" id="GO:0043571">
    <property type="term" value="P:maintenance of CRISPR repeat elements"/>
    <property type="evidence" value="ECO:0007669"/>
    <property type="project" value="InterPro"/>
</dbReference>
<gene>
    <name evidence="1" type="ORF">SAMN05216366_11642</name>
</gene>
<keyword evidence="1" id="KW-0378">Hydrolase</keyword>
<protein>
    <submittedName>
        <fullName evidence="1">CRISPR-associated endonuclease Csy4</fullName>
    </submittedName>
</protein>
<evidence type="ECO:0000313" key="1">
    <source>
        <dbReference type="EMBL" id="SDP38720.1"/>
    </source>
</evidence>
<dbReference type="InterPro" id="IPR013396">
    <property type="entry name" value="CRISPR-assoc_prot_Csy4"/>
</dbReference>